<sequence>MWTTAMDPDIETMLRRYRERDIDLHQLRVWLERESTRVDAKVPRGAWLKLTRGTEAQCNGAIARLLPACIHCLCVGEPKAFVSHQEYRQYIHRRDAAIASGVLSDVPQPHFASEGPDSAGSAMYCRCTRCGSIWAFVEPEKAESGSWSRII</sequence>
<comment type="caution">
    <text evidence="1">The sequence shown here is derived from an EMBL/GenBank/DDBJ whole genome shotgun (WGS) entry which is preliminary data.</text>
</comment>
<protein>
    <submittedName>
        <fullName evidence="1">Uncharacterized protein</fullName>
    </submittedName>
</protein>
<organism evidence="1 2">
    <name type="scientific">Burkholderia contaminans</name>
    <dbReference type="NCBI Taxonomy" id="488447"/>
    <lineage>
        <taxon>Bacteria</taxon>
        <taxon>Pseudomonadati</taxon>
        <taxon>Pseudomonadota</taxon>
        <taxon>Betaproteobacteria</taxon>
        <taxon>Burkholderiales</taxon>
        <taxon>Burkholderiaceae</taxon>
        <taxon>Burkholderia</taxon>
        <taxon>Burkholderia cepacia complex</taxon>
    </lineage>
</organism>
<name>A0A2S5E4F8_9BURK</name>
<dbReference type="EMBL" id="PQVP01000001">
    <property type="protein sequence ID" value="POZ86198.1"/>
    <property type="molecule type" value="Genomic_DNA"/>
</dbReference>
<dbReference type="Proteomes" id="UP000238655">
    <property type="component" value="Chromosome 2"/>
</dbReference>
<reference evidence="1 2" key="1">
    <citation type="submission" date="2018-01" db="EMBL/GenBank/DDBJ databases">
        <title>Successful Treatment of Persistent Burkholderia cepacia Bacteremia with Ceftazidime-Avibactam.</title>
        <authorList>
            <person name="Tamma P."/>
            <person name="Fan Y."/>
            <person name="Bergman Y."/>
            <person name="Sick-Samuels A."/>
            <person name="Hsu A."/>
            <person name="Timp W."/>
            <person name="Simner P."/>
        </authorList>
    </citation>
    <scope>NUCLEOTIDE SEQUENCE [LARGE SCALE GENOMIC DNA]</scope>
    <source>
        <strain evidence="1 2">170816</strain>
    </source>
</reference>
<evidence type="ECO:0000313" key="2">
    <source>
        <dbReference type="Proteomes" id="UP000238655"/>
    </source>
</evidence>
<dbReference type="AlphaFoldDB" id="A0A2S5E4F8"/>
<proteinExistence type="predicted"/>
<evidence type="ECO:0000313" key="1">
    <source>
        <dbReference type="EMBL" id="POZ86198.1"/>
    </source>
</evidence>
<accession>A0A2S5E4F8</accession>
<gene>
    <name evidence="1" type="ORF">C3743_06755</name>
</gene>